<evidence type="ECO:0000313" key="4">
    <source>
        <dbReference type="Proteomes" id="UP000199531"/>
    </source>
</evidence>
<dbReference type="Gene3D" id="3.40.190.10">
    <property type="entry name" value="Periplasmic binding protein-like II"/>
    <property type="match status" value="1"/>
</dbReference>
<dbReference type="Gene3D" id="3.40.190.100">
    <property type="entry name" value="Glycine betaine-binding periplasmic protein, domain 2"/>
    <property type="match status" value="1"/>
</dbReference>
<evidence type="ECO:0000259" key="2">
    <source>
        <dbReference type="Pfam" id="PF04069"/>
    </source>
</evidence>
<gene>
    <name evidence="3" type="ORF">SAMN02745977_00128</name>
</gene>
<evidence type="ECO:0000256" key="1">
    <source>
        <dbReference type="SAM" id="SignalP"/>
    </source>
</evidence>
<dbReference type="Pfam" id="PF04069">
    <property type="entry name" value="OpuAC"/>
    <property type="match status" value="1"/>
</dbReference>
<dbReference type="InterPro" id="IPR007210">
    <property type="entry name" value="ABC_Gly_betaine_transp_sub-bd"/>
</dbReference>
<dbReference type="NCBIfam" id="NF008334">
    <property type="entry name" value="PRK11119.1"/>
    <property type="match status" value="1"/>
</dbReference>
<dbReference type="RefSeq" id="WP_091812787.1">
    <property type="nucleotide sequence ID" value="NZ_FOCW01000001.1"/>
</dbReference>
<dbReference type="Proteomes" id="UP000199531">
    <property type="component" value="Unassembled WGS sequence"/>
</dbReference>
<dbReference type="AlphaFoldDB" id="A0A1H8CZS3"/>
<accession>A0A1H8CZS3</accession>
<keyword evidence="4" id="KW-1185">Reference proteome</keyword>
<feature type="chain" id="PRO_5011485924" evidence="1">
    <location>
        <begin position="30"/>
        <end position="338"/>
    </location>
</feature>
<dbReference type="GO" id="GO:0043190">
    <property type="term" value="C:ATP-binding cassette (ABC) transporter complex"/>
    <property type="evidence" value="ECO:0007669"/>
    <property type="project" value="InterPro"/>
</dbReference>
<reference evidence="3 4" key="1">
    <citation type="submission" date="2016-10" db="EMBL/GenBank/DDBJ databases">
        <authorList>
            <person name="de Groot N.N."/>
        </authorList>
    </citation>
    <scope>NUCLEOTIDE SEQUENCE [LARGE SCALE GENOMIC DNA]</scope>
    <source>
        <strain evidence="3 4">DSM 15123</strain>
    </source>
</reference>
<organism evidence="3 4">
    <name type="scientific">Brachymonas denitrificans DSM 15123</name>
    <dbReference type="NCBI Taxonomy" id="1121117"/>
    <lineage>
        <taxon>Bacteria</taxon>
        <taxon>Pseudomonadati</taxon>
        <taxon>Pseudomonadota</taxon>
        <taxon>Betaproteobacteria</taxon>
        <taxon>Burkholderiales</taxon>
        <taxon>Comamonadaceae</taxon>
        <taxon>Brachymonas</taxon>
    </lineage>
</organism>
<sequence length="338" mass="37477">MTFFRSALRFPRTLLCASLIGLTAVSAQASDEQPGKGIRIQPLQSPIAEETFQTQLVVKALEKLGYQVQPIKEVDYTAAHLAIANGDATFMADHWDRLHEDFYQNAGGDSKLWRDNTYSAGALQGYLVDRKTAEQHNITNIEQMKDPAIAQLFDTDGDGKANLTGCNPGWGCEKAIEKHLDQFQLRGHIQHVQGNYSALIADTITRYQQGKPIFYYTWTPYWVSNVLKPGKDVVWLQVPASANAGADSTALPNGKDYGFIVNNQRIMANRAFIEQNPAAAKLFSVMKLPIAAINAQNKAMNDGANKQADIDKHVAGWIKAHQRLFDGWVDEARASGKR</sequence>
<dbReference type="SUPFAM" id="SSF53850">
    <property type="entry name" value="Periplasmic binding protein-like II"/>
    <property type="match status" value="1"/>
</dbReference>
<feature type="signal peptide" evidence="1">
    <location>
        <begin position="1"/>
        <end position="29"/>
    </location>
</feature>
<keyword evidence="1" id="KW-0732">Signal</keyword>
<dbReference type="STRING" id="1121117.SAMN02745977_00128"/>
<feature type="domain" description="ABC-type glycine betaine transport system substrate-binding" evidence="2">
    <location>
        <begin position="45"/>
        <end position="319"/>
    </location>
</feature>
<dbReference type="CDD" id="cd13638">
    <property type="entry name" value="PBP2_EcProx_like"/>
    <property type="match status" value="1"/>
</dbReference>
<name>A0A1H8CZS3_9BURK</name>
<proteinExistence type="predicted"/>
<protein>
    <submittedName>
        <fullName evidence="3">Glycine betaine/proline transport system substrate-binding protein</fullName>
    </submittedName>
</protein>
<dbReference type="OrthoDB" id="9787902at2"/>
<dbReference type="EMBL" id="FOCW01000001">
    <property type="protein sequence ID" value="SEN00671.1"/>
    <property type="molecule type" value="Genomic_DNA"/>
</dbReference>
<evidence type="ECO:0000313" key="3">
    <source>
        <dbReference type="EMBL" id="SEN00671.1"/>
    </source>
</evidence>
<dbReference type="GO" id="GO:0022857">
    <property type="term" value="F:transmembrane transporter activity"/>
    <property type="evidence" value="ECO:0007669"/>
    <property type="project" value="InterPro"/>
</dbReference>